<evidence type="ECO:0000313" key="1">
    <source>
        <dbReference type="EMBL" id="OAG12559.1"/>
    </source>
</evidence>
<gene>
    <name evidence="1" type="ORF">CC84DRAFT_128490</name>
</gene>
<reference evidence="1 2" key="1">
    <citation type="submission" date="2016-05" db="EMBL/GenBank/DDBJ databases">
        <title>Comparative analysis of secretome profiles of manganese(II)-oxidizing ascomycete fungi.</title>
        <authorList>
            <consortium name="DOE Joint Genome Institute"/>
            <person name="Zeiner C.A."/>
            <person name="Purvine S.O."/>
            <person name="Zink E.M."/>
            <person name="Wu S."/>
            <person name="Pasa-Tolic L."/>
            <person name="Chaput D.L."/>
            <person name="Haridas S."/>
            <person name="Grigoriev I.V."/>
            <person name="Santelli C.M."/>
            <person name="Hansel C.M."/>
        </authorList>
    </citation>
    <scope>NUCLEOTIDE SEQUENCE [LARGE SCALE GENOMIC DNA]</scope>
    <source>
        <strain evidence="1 2">AP3s5-JAC2a</strain>
    </source>
</reference>
<name>A0A177D0R2_9PLEO</name>
<keyword evidence="2" id="KW-1185">Reference proteome</keyword>
<proteinExistence type="predicted"/>
<evidence type="ECO:0000313" key="2">
    <source>
        <dbReference type="Proteomes" id="UP000077069"/>
    </source>
</evidence>
<dbReference type="EMBL" id="KV441548">
    <property type="protein sequence ID" value="OAG12559.1"/>
    <property type="molecule type" value="Genomic_DNA"/>
</dbReference>
<dbReference type="RefSeq" id="XP_018042924.1">
    <property type="nucleotide sequence ID" value="XM_018185359.1"/>
</dbReference>
<dbReference type="OrthoDB" id="10365284at2759"/>
<organism evidence="1 2">
    <name type="scientific">Paraphaeosphaeria sporulosa</name>
    <dbReference type="NCBI Taxonomy" id="1460663"/>
    <lineage>
        <taxon>Eukaryota</taxon>
        <taxon>Fungi</taxon>
        <taxon>Dikarya</taxon>
        <taxon>Ascomycota</taxon>
        <taxon>Pezizomycotina</taxon>
        <taxon>Dothideomycetes</taxon>
        <taxon>Pleosporomycetidae</taxon>
        <taxon>Pleosporales</taxon>
        <taxon>Massarineae</taxon>
        <taxon>Didymosphaeriaceae</taxon>
        <taxon>Paraphaeosphaeria</taxon>
    </lineage>
</organism>
<dbReference type="AlphaFoldDB" id="A0A177D0R2"/>
<dbReference type="GeneID" id="28768845"/>
<dbReference type="InParanoid" id="A0A177D0R2"/>
<accession>A0A177D0R2</accession>
<protein>
    <submittedName>
        <fullName evidence="1">Uncharacterized protein</fullName>
    </submittedName>
</protein>
<sequence>MPGNCSGSNNFSSIPAYRPTPEAYVAIPNAYNWSSLLQSCCGSDSLVARWGEPGDEDRCYLYCNVTVTENHSANSVRQCVRNAILKQDQFVRVTKSTEEKSGAVGRLEWRGGLVGWVVLGVWVVGAVCGVL</sequence>
<dbReference type="Proteomes" id="UP000077069">
    <property type="component" value="Unassembled WGS sequence"/>
</dbReference>